<protein>
    <submittedName>
        <fullName evidence="2">Uncharacterized protein</fullName>
    </submittedName>
</protein>
<keyword evidence="1" id="KW-0472">Membrane</keyword>
<sequence>MSNLVLVGAAILYLLILVAIILRNNSLASKF</sequence>
<evidence type="ECO:0000313" key="3">
    <source>
        <dbReference type="Proteomes" id="UP000009375"/>
    </source>
</evidence>
<proteinExistence type="predicted"/>
<gene>
    <name evidence="2" type="ORF">BJBARM4_0055</name>
</gene>
<feature type="transmembrane region" description="Helical" evidence="1">
    <location>
        <begin position="6"/>
        <end position="22"/>
    </location>
</feature>
<reference evidence="2 3" key="1">
    <citation type="journal article" date="2010" name="Proc. Natl. Acad. Sci. U.S.A.">
        <title>Enigmatic, ultrasmall, uncultivated Archaea.</title>
        <authorList>
            <person name="Baker B.J."/>
            <person name="Comolli L.R."/>
            <person name="Dick G.J."/>
            <person name="Hauser L.J."/>
            <person name="Hyatt D."/>
            <person name="Dill B.D."/>
            <person name="Land M.L."/>
            <person name="Verberkmoes N.C."/>
            <person name="Hettich R.L."/>
            <person name="Banfield J.F."/>
        </authorList>
    </citation>
    <scope>NUCLEOTIDE SEQUENCE [LARGE SCALE GENOMIC DNA]</scope>
</reference>
<keyword evidence="1" id="KW-0812">Transmembrane</keyword>
<evidence type="ECO:0000313" key="2">
    <source>
        <dbReference type="EMBL" id="EEZ93297.1"/>
    </source>
</evidence>
<evidence type="ECO:0000256" key="1">
    <source>
        <dbReference type="SAM" id="Phobius"/>
    </source>
</evidence>
<dbReference type="AlphaFoldDB" id="D2EEB8"/>
<dbReference type="EMBL" id="GG730039">
    <property type="protein sequence ID" value="EEZ93297.1"/>
    <property type="molecule type" value="Genomic_DNA"/>
</dbReference>
<dbReference type="Proteomes" id="UP000009375">
    <property type="component" value="Unassembled WGS sequence"/>
</dbReference>
<keyword evidence="1" id="KW-1133">Transmembrane helix</keyword>
<accession>D2EEB8</accession>
<organism evidence="2 3">
    <name type="scientific">Candidatus Parvarchaeum acidiphilum ARMAN-4</name>
    <dbReference type="NCBI Taxonomy" id="662760"/>
    <lineage>
        <taxon>Archaea</taxon>
        <taxon>Candidatus Parvarchaeota</taxon>
        <taxon>Candidatus Parvarchaeum</taxon>
    </lineage>
</organism>
<name>D2EEB8_PARA4</name>